<dbReference type="SMART" id="SM00198">
    <property type="entry name" value="SCP"/>
    <property type="match status" value="1"/>
</dbReference>
<dbReference type="InterPro" id="IPR014044">
    <property type="entry name" value="CAP_dom"/>
</dbReference>
<dbReference type="PRINTS" id="PR00837">
    <property type="entry name" value="V5TPXLIKE"/>
</dbReference>
<proteinExistence type="predicted"/>
<dbReference type="SUPFAM" id="SSF55797">
    <property type="entry name" value="PR-1-like"/>
    <property type="match status" value="1"/>
</dbReference>
<organism evidence="2 3">
    <name type="scientific">Verticillium longisporum</name>
    <name type="common">Verticillium dahliae var. longisporum</name>
    <dbReference type="NCBI Taxonomy" id="100787"/>
    <lineage>
        <taxon>Eukaryota</taxon>
        <taxon>Fungi</taxon>
        <taxon>Dikarya</taxon>
        <taxon>Ascomycota</taxon>
        <taxon>Pezizomycotina</taxon>
        <taxon>Sordariomycetes</taxon>
        <taxon>Hypocreomycetidae</taxon>
        <taxon>Glomerellales</taxon>
        <taxon>Plectosphaerellaceae</taxon>
        <taxon>Verticillium</taxon>
    </lineage>
</organism>
<evidence type="ECO:0000259" key="1">
    <source>
        <dbReference type="SMART" id="SM00198"/>
    </source>
</evidence>
<dbReference type="AlphaFoldDB" id="A0A0G4NCC2"/>
<protein>
    <recommendedName>
        <fullName evidence="1">SCP domain-containing protein</fullName>
    </recommendedName>
</protein>
<dbReference type="InterPro" id="IPR002413">
    <property type="entry name" value="V5_allergen-like"/>
</dbReference>
<dbReference type="EMBL" id="CVQI01033717">
    <property type="protein sequence ID" value="CRK43950.1"/>
    <property type="molecule type" value="Genomic_DNA"/>
</dbReference>
<dbReference type="Pfam" id="PF00188">
    <property type="entry name" value="CAP"/>
    <property type="match status" value="1"/>
</dbReference>
<dbReference type="Gene3D" id="3.40.33.10">
    <property type="entry name" value="CAP"/>
    <property type="match status" value="1"/>
</dbReference>
<evidence type="ECO:0000313" key="2">
    <source>
        <dbReference type="EMBL" id="CRK43950.1"/>
    </source>
</evidence>
<evidence type="ECO:0000313" key="3">
    <source>
        <dbReference type="Proteomes" id="UP000045706"/>
    </source>
</evidence>
<reference evidence="3" key="1">
    <citation type="submission" date="2015-05" db="EMBL/GenBank/DDBJ databases">
        <authorList>
            <person name="Fogelqvist Johan"/>
        </authorList>
    </citation>
    <scope>NUCLEOTIDE SEQUENCE [LARGE SCALE GENOMIC DNA]</scope>
</reference>
<feature type="domain" description="SCP" evidence="1">
    <location>
        <begin position="68"/>
        <end position="202"/>
    </location>
</feature>
<name>A0A0G4NCC2_VERLO</name>
<gene>
    <name evidence="2" type="ORF">BN1723_005935</name>
</gene>
<accession>A0A0G4NCC2</accession>
<dbReference type="PROSITE" id="PS01009">
    <property type="entry name" value="CRISP_1"/>
    <property type="match status" value="1"/>
</dbReference>
<dbReference type="InterPro" id="IPR018244">
    <property type="entry name" value="Allrgn_V5/Tpx1_CS"/>
</dbReference>
<dbReference type="InterPro" id="IPR035940">
    <property type="entry name" value="CAP_sf"/>
</dbReference>
<dbReference type="Proteomes" id="UP000045706">
    <property type="component" value="Unassembled WGS sequence"/>
</dbReference>
<dbReference type="InterPro" id="IPR001283">
    <property type="entry name" value="CRISP-related"/>
</dbReference>
<dbReference type="PANTHER" id="PTHR10334">
    <property type="entry name" value="CYSTEINE-RICH SECRETORY PROTEIN-RELATED"/>
    <property type="match status" value="1"/>
</dbReference>
<sequence>MGIKVTVIHSKAGLLFKGDSRKPQKTRMLSTNIIKLALLGAATTVIAQTTTLAPVLPSNKPEWRSDDTFTLAVLDTHNDYRSEHDAEALVWNNTLAEYAEEYLDSDGDDDDECPDFEHSDTPYGENLAIGHANASAAVEAWGDERDEYDFDDQGFDQETGHFTQLVWKNTTDVGCARKLCRGGDWNGWYLVCEYWPRGNVQDQYEDQVSAGQFEGAAAGLMRSHQTAALVVAMLGLWVVL</sequence>
<dbReference type="PRINTS" id="PR00838">
    <property type="entry name" value="V5ALLERGEN"/>
</dbReference>
<dbReference type="GO" id="GO:0005576">
    <property type="term" value="C:extracellular region"/>
    <property type="evidence" value="ECO:0007669"/>
    <property type="project" value="InterPro"/>
</dbReference>